<dbReference type="PANTHER" id="PTHR30290:SF10">
    <property type="entry name" value="PERIPLASMIC OLIGOPEPTIDE-BINDING PROTEIN-RELATED"/>
    <property type="match status" value="1"/>
</dbReference>
<dbReference type="STRING" id="754436.JCM19237_3433"/>
<evidence type="ECO:0000259" key="6">
    <source>
        <dbReference type="Pfam" id="PF00496"/>
    </source>
</evidence>
<dbReference type="SUPFAM" id="SSF53850">
    <property type="entry name" value="Periplasmic binding protein-like II"/>
    <property type="match status" value="1"/>
</dbReference>
<dbReference type="AlphaFoldDB" id="A0A090QPH4"/>
<dbReference type="eggNOG" id="COG4166">
    <property type="taxonomic scope" value="Bacteria"/>
</dbReference>
<dbReference type="InterPro" id="IPR000914">
    <property type="entry name" value="SBP_5_dom"/>
</dbReference>
<comment type="caution">
    <text evidence="7">The sequence shown here is derived from an EMBL/GenBank/DDBJ whole genome shotgun (WGS) entry which is preliminary data.</text>
</comment>
<comment type="subcellular location">
    <subcellularLocation>
        <location evidence="1">Cell envelope</location>
    </subcellularLocation>
</comment>
<dbReference type="InterPro" id="IPR039424">
    <property type="entry name" value="SBP_5"/>
</dbReference>
<feature type="chain" id="PRO_5001862275" evidence="5">
    <location>
        <begin position="26"/>
        <end position="168"/>
    </location>
</feature>
<accession>A0A090QPH4</accession>
<reference evidence="7 8" key="1">
    <citation type="journal article" date="2014" name="Genome Announc.">
        <title>Draft Genome Sequences of Two Vibrionaceae Species, Vibrio ponticus C121 and Photobacterium aphoticum C119, Isolated as Coral Reef Microbiota.</title>
        <authorList>
            <person name="Al-saari N."/>
            <person name="Meirelles P.M."/>
            <person name="Mino S."/>
            <person name="Suda W."/>
            <person name="Oshima K."/>
            <person name="Hattori M."/>
            <person name="Ohkuma M."/>
            <person name="Thompson F.L."/>
            <person name="Gomez-Gil B."/>
            <person name="Sawabe T."/>
            <person name="Sawabe T."/>
        </authorList>
    </citation>
    <scope>NUCLEOTIDE SEQUENCE [LARGE SCALE GENOMIC DNA]</scope>
    <source>
        <strain evidence="7 8">JCM 19237</strain>
    </source>
</reference>
<evidence type="ECO:0000256" key="5">
    <source>
        <dbReference type="SAM" id="SignalP"/>
    </source>
</evidence>
<evidence type="ECO:0000256" key="1">
    <source>
        <dbReference type="ARBA" id="ARBA00004196"/>
    </source>
</evidence>
<keyword evidence="4 5" id="KW-0732">Signal</keyword>
<dbReference type="Proteomes" id="UP000029227">
    <property type="component" value="Unassembled WGS sequence"/>
</dbReference>
<protein>
    <submittedName>
        <fullName evidence="7">Oligopeptide ABC transporter</fullName>
    </submittedName>
</protein>
<feature type="signal peptide" evidence="5">
    <location>
        <begin position="1"/>
        <end position="25"/>
    </location>
</feature>
<name>A0A090QPH4_9GAMM</name>
<evidence type="ECO:0000313" key="8">
    <source>
        <dbReference type="Proteomes" id="UP000029227"/>
    </source>
</evidence>
<dbReference type="GO" id="GO:0030288">
    <property type="term" value="C:outer membrane-bounded periplasmic space"/>
    <property type="evidence" value="ECO:0007669"/>
    <property type="project" value="TreeGrafter"/>
</dbReference>
<keyword evidence="3" id="KW-0813">Transport</keyword>
<evidence type="ECO:0000256" key="2">
    <source>
        <dbReference type="ARBA" id="ARBA00005695"/>
    </source>
</evidence>
<dbReference type="PROSITE" id="PS01040">
    <property type="entry name" value="SBP_BACTERIAL_5"/>
    <property type="match status" value="1"/>
</dbReference>
<organism evidence="7 8">
    <name type="scientific">Photobacterium aphoticum</name>
    <dbReference type="NCBI Taxonomy" id="754436"/>
    <lineage>
        <taxon>Bacteria</taxon>
        <taxon>Pseudomonadati</taxon>
        <taxon>Pseudomonadota</taxon>
        <taxon>Gammaproteobacteria</taxon>
        <taxon>Vibrionales</taxon>
        <taxon>Vibrionaceae</taxon>
        <taxon>Photobacterium</taxon>
    </lineage>
</organism>
<dbReference type="Gene3D" id="3.40.190.10">
    <property type="entry name" value="Periplasmic binding protein-like II"/>
    <property type="match status" value="1"/>
</dbReference>
<dbReference type="InterPro" id="IPR023765">
    <property type="entry name" value="SBP_5_CS"/>
</dbReference>
<dbReference type="Gene3D" id="3.90.76.10">
    <property type="entry name" value="Dipeptide-binding Protein, Domain 1"/>
    <property type="match status" value="1"/>
</dbReference>
<dbReference type="GO" id="GO:1904680">
    <property type="term" value="F:peptide transmembrane transporter activity"/>
    <property type="evidence" value="ECO:0007669"/>
    <property type="project" value="TreeGrafter"/>
</dbReference>
<comment type="similarity">
    <text evidence="2">Belongs to the bacterial solute-binding protein 5 family.</text>
</comment>
<dbReference type="PANTHER" id="PTHR30290">
    <property type="entry name" value="PERIPLASMIC BINDING COMPONENT OF ABC TRANSPORTER"/>
    <property type="match status" value="1"/>
</dbReference>
<evidence type="ECO:0000256" key="4">
    <source>
        <dbReference type="ARBA" id="ARBA00022729"/>
    </source>
</evidence>
<dbReference type="EMBL" id="BBMN01000006">
    <property type="protein sequence ID" value="GAL05050.1"/>
    <property type="molecule type" value="Genomic_DNA"/>
</dbReference>
<sequence>MYKNKVSQAVLLGMAMAATAFPSFAANVPDGVKLAEKQELVRGNGTEVESLDPQKVSGVPESNVIRDLLEGLVNQDGDGNLIGGVAKSWESEDNKTWIFHLREDAKWSNGDPVLASDFVYTWRRLADPKTGSPYASYLEMTTMKMPVTSFWVNNLLKSWVWWPLMITH</sequence>
<evidence type="ECO:0000313" key="7">
    <source>
        <dbReference type="EMBL" id="GAL05050.1"/>
    </source>
</evidence>
<gene>
    <name evidence="7" type="ORF">JCM19237_3433</name>
</gene>
<evidence type="ECO:0000256" key="3">
    <source>
        <dbReference type="ARBA" id="ARBA00022448"/>
    </source>
</evidence>
<proteinExistence type="inferred from homology"/>
<dbReference type="GO" id="GO:0015833">
    <property type="term" value="P:peptide transport"/>
    <property type="evidence" value="ECO:0007669"/>
    <property type="project" value="TreeGrafter"/>
</dbReference>
<feature type="domain" description="Solute-binding protein family 5" evidence="6">
    <location>
        <begin position="81"/>
        <end position="139"/>
    </location>
</feature>
<dbReference type="Pfam" id="PF00496">
    <property type="entry name" value="SBP_bac_5"/>
    <property type="match status" value="1"/>
</dbReference>